<evidence type="ECO:0000256" key="1">
    <source>
        <dbReference type="SAM" id="MobiDB-lite"/>
    </source>
</evidence>
<evidence type="ECO:0000313" key="2">
    <source>
        <dbReference type="EMBL" id="KAK9092755.1"/>
    </source>
</evidence>
<reference evidence="2 3" key="1">
    <citation type="submission" date="2024-01" db="EMBL/GenBank/DDBJ databases">
        <title>Genome assemblies of Stephania.</title>
        <authorList>
            <person name="Yang L."/>
        </authorList>
    </citation>
    <scope>NUCLEOTIDE SEQUENCE [LARGE SCALE GENOMIC DNA]</scope>
    <source>
        <strain evidence="2">YNDBR</strain>
        <tissue evidence="2">Leaf</tissue>
    </source>
</reference>
<name>A0AAP0EG05_9MAGN</name>
<feature type="compositionally biased region" description="Acidic residues" evidence="1">
    <location>
        <begin position="145"/>
        <end position="158"/>
    </location>
</feature>
<sequence length="204" mass="21735">MWKASVDKAVDVNDDGMASPSHADAFIVSPNRCPLCIAEDTCLPGDTLGSVHVSTTVVDPTLGSNTTSGKDPLGDVSTEEVEPYDNNNKGLAQEAVFVEGSGGGQNSTHRLAARERHTNEEITNQNEGIEQGAITSAKNGRKEIDEENDHSSDEEDEGALERSRAIIEGFVEEELADNNVDDSSAGCEEDRVARPMGMKSRTSG</sequence>
<feature type="compositionally biased region" description="Polar residues" evidence="1">
    <location>
        <begin position="121"/>
        <end position="138"/>
    </location>
</feature>
<feature type="compositionally biased region" description="Acidic residues" evidence="1">
    <location>
        <begin position="170"/>
        <end position="180"/>
    </location>
</feature>
<gene>
    <name evidence="2" type="ORF">Syun_027666</name>
</gene>
<evidence type="ECO:0000313" key="3">
    <source>
        <dbReference type="Proteomes" id="UP001420932"/>
    </source>
</evidence>
<proteinExistence type="predicted"/>
<protein>
    <submittedName>
        <fullName evidence="2">Uncharacterized protein</fullName>
    </submittedName>
</protein>
<accession>A0AAP0EG05</accession>
<dbReference type="Proteomes" id="UP001420932">
    <property type="component" value="Unassembled WGS sequence"/>
</dbReference>
<dbReference type="EMBL" id="JBBNAF010000012">
    <property type="protein sequence ID" value="KAK9092755.1"/>
    <property type="molecule type" value="Genomic_DNA"/>
</dbReference>
<organism evidence="2 3">
    <name type="scientific">Stephania yunnanensis</name>
    <dbReference type="NCBI Taxonomy" id="152371"/>
    <lineage>
        <taxon>Eukaryota</taxon>
        <taxon>Viridiplantae</taxon>
        <taxon>Streptophyta</taxon>
        <taxon>Embryophyta</taxon>
        <taxon>Tracheophyta</taxon>
        <taxon>Spermatophyta</taxon>
        <taxon>Magnoliopsida</taxon>
        <taxon>Ranunculales</taxon>
        <taxon>Menispermaceae</taxon>
        <taxon>Menispermoideae</taxon>
        <taxon>Cissampelideae</taxon>
        <taxon>Stephania</taxon>
    </lineage>
</organism>
<keyword evidence="3" id="KW-1185">Reference proteome</keyword>
<feature type="region of interest" description="Disordered" evidence="1">
    <location>
        <begin position="121"/>
        <end position="204"/>
    </location>
</feature>
<comment type="caution">
    <text evidence="2">The sequence shown here is derived from an EMBL/GenBank/DDBJ whole genome shotgun (WGS) entry which is preliminary data.</text>
</comment>
<dbReference type="AlphaFoldDB" id="A0AAP0EG05"/>